<dbReference type="CDD" id="cd10434">
    <property type="entry name" value="GIY-YIG_UvrC_Cho"/>
    <property type="match status" value="1"/>
</dbReference>
<dbReference type="Gene3D" id="3.40.1440.10">
    <property type="entry name" value="GIY-YIG endonuclease"/>
    <property type="match status" value="1"/>
</dbReference>
<reference evidence="11 12" key="1">
    <citation type="submission" date="2019-03" db="EMBL/GenBank/DDBJ databases">
        <title>Genomic Encyclopedia of Type Strains, Phase IV (KMG-IV): sequencing the most valuable type-strain genomes for metagenomic binning, comparative biology and taxonomic classification.</title>
        <authorList>
            <person name="Goeker M."/>
        </authorList>
    </citation>
    <scope>NUCLEOTIDE SEQUENCE [LARGE SCALE GENOMIC DNA]</scope>
    <source>
        <strain evidence="11 12">DSM 7445</strain>
    </source>
</reference>
<gene>
    <name evidence="11" type="ORF">EDC30_10760</name>
</gene>
<name>A0A4R3HUT1_PAULE</name>
<dbReference type="GO" id="GO:0016787">
    <property type="term" value="F:hydrolase activity"/>
    <property type="evidence" value="ECO:0007669"/>
    <property type="project" value="UniProtKB-KW"/>
</dbReference>
<keyword evidence="12" id="KW-1185">Reference proteome</keyword>
<accession>A0A4R3HUT1</accession>
<dbReference type="RefSeq" id="WP_207907267.1">
    <property type="nucleotide sequence ID" value="NZ_SLZQ01000007.1"/>
</dbReference>
<evidence type="ECO:0000256" key="3">
    <source>
        <dbReference type="ARBA" id="ARBA00022801"/>
    </source>
</evidence>
<dbReference type="PROSITE" id="PS50164">
    <property type="entry name" value="GIY_YIG"/>
    <property type="match status" value="1"/>
</dbReference>
<keyword evidence="1" id="KW-0227">DNA damage</keyword>
<dbReference type="PANTHER" id="PTHR30562">
    <property type="entry name" value="UVRC/OXIDOREDUCTASE"/>
    <property type="match status" value="1"/>
</dbReference>
<dbReference type="AlphaFoldDB" id="A0A4R3HUT1"/>
<evidence type="ECO:0000256" key="1">
    <source>
        <dbReference type="ARBA" id="ARBA00022763"/>
    </source>
</evidence>
<evidence type="ECO:0000256" key="9">
    <source>
        <dbReference type="ARBA" id="ARBA00042732"/>
    </source>
</evidence>
<comment type="caution">
    <text evidence="11">The sequence shown here is derived from an EMBL/GenBank/DDBJ whole genome shotgun (WGS) entry which is preliminary data.</text>
</comment>
<evidence type="ECO:0000256" key="2">
    <source>
        <dbReference type="ARBA" id="ARBA00022769"/>
    </source>
</evidence>
<dbReference type="GO" id="GO:0006289">
    <property type="term" value="P:nucleotide-excision repair"/>
    <property type="evidence" value="ECO:0007669"/>
    <property type="project" value="InterPro"/>
</dbReference>
<sequence length="317" mass="35528">MRPRVTSVGLLMPRRPAEEFIAPSHIDQESVAALPPKPGVYFFRNRYGKPVYIGKSVNLRSRVLAHLRTPEEALMLAETRHIDFIRTAGELGALLLESQLIKQYQPRFNVLLKFCGESFGLAMTNDASCPQVMGYGETDMLDAPMTMHGLFASRGEALQGWQRLVRQYRLCPALLKIEATINGRACFSHQLGQCRGACIGLESPEAHWQRLRSALEQLNATVWPYAGPIAIIETDGKWRQAHLIDRWTYVGSLEGRRRNFVLPPHPGIDIDTYKILSRPLAEDSVPYVTCETKSSRDGTRTCVLPPQTSVARLATLS</sequence>
<keyword evidence="6" id="KW-0742">SOS response</keyword>
<dbReference type="GO" id="GO:0009380">
    <property type="term" value="C:excinuclease repair complex"/>
    <property type="evidence" value="ECO:0007669"/>
    <property type="project" value="TreeGrafter"/>
</dbReference>
<dbReference type="InterPro" id="IPR035901">
    <property type="entry name" value="GIY-YIG_endonuc_sf"/>
</dbReference>
<evidence type="ECO:0000259" key="10">
    <source>
        <dbReference type="PROSITE" id="PS50164"/>
    </source>
</evidence>
<evidence type="ECO:0000313" key="12">
    <source>
        <dbReference type="Proteomes" id="UP000295382"/>
    </source>
</evidence>
<keyword evidence="5" id="KW-0234">DNA repair</keyword>
<dbReference type="GO" id="GO:0009432">
    <property type="term" value="P:SOS response"/>
    <property type="evidence" value="ECO:0007669"/>
    <property type="project" value="UniProtKB-KW"/>
</dbReference>
<dbReference type="InterPro" id="IPR000305">
    <property type="entry name" value="GIY-YIG_endonuc"/>
</dbReference>
<evidence type="ECO:0000256" key="5">
    <source>
        <dbReference type="ARBA" id="ARBA00023204"/>
    </source>
</evidence>
<dbReference type="Proteomes" id="UP000295382">
    <property type="component" value="Unassembled WGS sequence"/>
</dbReference>
<evidence type="ECO:0000313" key="11">
    <source>
        <dbReference type="EMBL" id="TCS36243.1"/>
    </source>
</evidence>
<protein>
    <recommendedName>
        <fullName evidence="7">Excinuclease cho</fullName>
    </recommendedName>
    <alternativeName>
        <fullName evidence="9">Endonuclease cho</fullName>
    </alternativeName>
    <alternativeName>
        <fullName evidence="8">UvrC homolog protein</fullName>
    </alternativeName>
</protein>
<evidence type="ECO:0000256" key="4">
    <source>
        <dbReference type="ARBA" id="ARBA00022881"/>
    </source>
</evidence>
<dbReference type="InterPro" id="IPR047296">
    <property type="entry name" value="GIY-YIG_UvrC_Cho"/>
</dbReference>
<feature type="domain" description="GIY-YIG" evidence="10">
    <location>
        <begin position="36"/>
        <end position="110"/>
    </location>
</feature>
<organism evidence="11 12">
    <name type="scientific">Paucimonas lemoignei</name>
    <name type="common">Pseudomonas lemoignei</name>
    <dbReference type="NCBI Taxonomy" id="29443"/>
    <lineage>
        <taxon>Bacteria</taxon>
        <taxon>Pseudomonadati</taxon>
        <taxon>Pseudomonadota</taxon>
        <taxon>Betaproteobacteria</taxon>
        <taxon>Burkholderiales</taxon>
        <taxon>Burkholderiaceae</taxon>
        <taxon>Paucimonas</taxon>
    </lineage>
</organism>
<keyword evidence="4" id="KW-0267">Excision nuclease</keyword>
<keyword evidence="2" id="KW-0228">DNA excision</keyword>
<dbReference type="InterPro" id="IPR050066">
    <property type="entry name" value="UvrABC_protein_C"/>
</dbReference>
<keyword evidence="3" id="KW-0378">Hydrolase</keyword>
<dbReference type="EMBL" id="SLZQ01000007">
    <property type="protein sequence ID" value="TCS36243.1"/>
    <property type="molecule type" value="Genomic_DNA"/>
</dbReference>
<dbReference type="PANTHER" id="PTHR30562:SF10">
    <property type="entry name" value="EXCINUCLEASE CHO"/>
    <property type="match status" value="1"/>
</dbReference>
<evidence type="ECO:0000256" key="6">
    <source>
        <dbReference type="ARBA" id="ARBA00023236"/>
    </source>
</evidence>
<dbReference type="SUPFAM" id="SSF82771">
    <property type="entry name" value="GIY-YIG endonuclease"/>
    <property type="match status" value="1"/>
</dbReference>
<dbReference type="SMART" id="SM00465">
    <property type="entry name" value="GIYc"/>
    <property type="match status" value="1"/>
</dbReference>
<dbReference type="GO" id="GO:0004518">
    <property type="term" value="F:nuclease activity"/>
    <property type="evidence" value="ECO:0007669"/>
    <property type="project" value="UniProtKB-KW"/>
</dbReference>
<evidence type="ECO:0000256" key="7">
    <source>
        <dbReference type="ARBA" id="ARBA00040756"/>
    </source>
</evidence>
<evidence type="ECO:0000256" key="8">
    <source>
        <dbReference type="ARBA" id="ARBA00042138"/>
    </source>
</evidence>
<proteinExistence type="predicted"/>